<evidence type="ECO:0000256" key="1">
    <source>
        <dbReference type="SAM" id="MobiDB-lite"/>
    </source>
</evidence>
<reference evidence="3 4" key="1">
    <citation type="journal article" date="2014" name="Int. J. Syst. Evol. Microbiol.">
        <title>Complete genome sequence of Corynebacterium casei LMG S-19264T (=DSM 44701T), isolated from a smear-ripened cheese.</title>
        <authorList>
            <consortium name="US DOE Joint Genome Institute (JGI-PGF)"/>
            <person name="Walter F."/>
            <person name="Albersmeier A."/>
            <person name="Kalinowski J."/>
            <person name="Ruckert C."/>
        </authorList>
    </citation>
    <scope>NUCLEOTIDE SEQUENCE [LARGE SCALE GENOMIC DNA]</scope>
    <source>
        <strain evidence="3 4">CGMCC 1.16330</strain>
    </source>
</reference>
<feature type="region of interest" description="Disordered" evidence="1">
    <location>
        <begin position="111"/>
        <end position="131"/>
    </location>
</feature>
<dbReference type="AlphaFoldDB" id="A0A8J3EBV7"/>
<feature type="transmembrane region" description="Helical" evidence="2">
    <location>
        <begin position="137"/>
        <end position="158"/>
    </location>
</feature>
<proteinExistence type="predicted"/>
<dbReference type="EMBL" id="BMKS01000004">
    <property type="protein sequence ID" value="GGG30174.1"/>
    <property type="molecule type" value="Genomic_DNA"/>
</dbReference>
<dbReference type="Proteomes" id="UP000597507">
    <property type="component" value="Unassembled WGS sequence"/>
</dbReference>
<keyword evidence="2" id="KW-0812">Transmembrane</keyword>
<keyword evidence="2" id="KW-1133">Transmembrane helix</keyword>
<evidence type="ECO:0000313" key="4">
    <source>
        <dbReference type="Proteomes" id="UP000597507"/>
    </source>
</evidence>
<evidence type="ECO:0000256" key="2">
    <source>
        <dbReference type="SAM" id="Phobius"/>
    </source>
</evidence>
<accession>A0A8J3EBV7</accession>
<protein>
    <submittedName>
        <fullName evidence="3">Uncharacterized protein</fullName>
    </submittedName>
</protein>
<organism evidence="3 4">
    <name type="scientific">Caldovatus sediminis</name>
    <dbReference type="NCBI Taxonomy" id="2041189"/>
    <lineage>
        <taxon>Bacteria</taxon>
        <taxon>Pseudomonadati</taxon>
        <taxon>Pseudomonadota</taxon>
        <taxon>Alphaproteobacteria</taxon>
        <taxon>Acetobacterales</taxon>
        <taxon>Roseomonadaceae</taxon>
        <taxon>Caldovatus</taxon>
    </lineage>
</organism>
<gene>
    <name evidence="3" type="ORF">GCM10010964_17630</name>
</gene>
<evidence type="ECO:0000313" key="3">
    <source>
        <dbReference type="EMBL" id="GGG30174.1"/>
    </source>
</evidence>
<keyword evidence="4" id="KW-1185">Reference proteome</keyword>
<sequence length="160" mass="17228">MRPAIREPAVAGDGARLRRLAARSGPGPFRIHPRGSSRSEFHSAPGFPEGFGANGTCLVCRIRIHRRVGVARDARLTPWPTSKGFHCVPGAVGVFEARSIPWHGAMPPCRDTISERQEPMPNDPSGTEAPRPRSGDIAWILVFIGVTAFAVAGMMGVVRL</sequence>
<keyword evidence="2" id="KW-0472">Membrane</keyword>
<comment type="caution">
    <text evidence="3">The sequence shown here is derived from an EMBL/GenBank/DDBJ whole genome shotgun (WGS) entry which is preliminary data.</text>
</comment>
<name>A0A8J3EBV7_9PROT</name>